<keyword evidence="2 4" id="KW-0238">DNA-binding</keyword>
<dbReference type="PANTHER" id="PTHR47506">
    <property type="entry name" value="TRANSCRIPTIONAL REGULATORY PROTEIN"/>
    <property type="match status" value="1"/>
</dbReference>
<protein>
    <submittedName>
        <fullName evidence="6">TetR family transcriptional regulator</fullName>
    </submittedName>
</protein>
<reference evidence="6 7" key="1">
    <citation type="submission" date="2019-12" db="EMBL/GenBank/DDBJ databases">
        <title>Roseobacter cerasinus sp. nov., isolated from seawater around aquaculture.</title>
        <authorList>
            <person name="Muramatsu S."/>
            <person name="Takabe Y."/>
            <person name="Mori K."/>
            <person name="Takaichi S."/>
            <person name="Hanada S."/>
        </authorList>
    </citation>
    <scope>NUCLEOTIDE SEQUENCE [LARGE SCALE GENOMIC DNA]</scope>
    <source>
        <strain evidence="6 7">AI77</strain>
    </source>
</reference>
<evidence type="ECO:0000313" key="7">
    <source>
        <dbReference type="Proteomes" id="UP000436522"/>
    </source>
</evidence>
<evidence type="ECO:0000256" key="2">
    <source>
        <dbReference type="ARBA" id="ARBA00023125"/>
    </source>
</evidence>
<dbReference type="InterPro" id="IPR009057">
    <property type="entry name" value="Homeodomain-like_sf"/>
</dbReference>
<evidence type="ECO:0000256" key="1">
    <source>
        <dbReference type="ARBA" id="ARBA00023015"/>
    </source>
</evidence>
<keyword evidence="7" id="KW-1185">Reference proteome</keyword>
<evidence type="ECO:0000259" key="5">
    <source>
        <dbReference type="PROSITE" id="PS50977"/>
    </source>
</evidence>
<dbReference type="InterPro" id="IPR001647">
    <property type="entry name" value="HTH_TetR"/>
</dbReference>
<keyword evidence="1" id="KW-0805">Transcription regulation</keyword>
<dbReference type="Proteomes" id="UP000436522">
    <property type="component" value="Unassembled WGS sequence"/>
</dbReference>
<comment type="caution">
    <text evidence="6">The sequence shown here is derived from an EMBL/GenBank/DDBJ whole genome shotgun (WGS) entry which is preliminary data.</text>
</comment>
<dbReference type="SUPFAM" id="SSF48498">
    <property type="entry name" value="Tetracyclin repressor-like, C-terminal domain"/>
    <property type="match status" value="1"/>
</dbReference>
<feature type="domain" description="HTH tetR-type" evidence="5">
    <location>
        <begin position="6"/>
        <end position="66"/>
    </location>
</feature>
<accession>A0A640VRX7</accession>
<gene>
    <name evidence="6" type="ORF">So717_29010</name>
</gene>
<dbReference type="Gene3D" id="1.10.357.10">
    <property type="entry name" value="Tetracycline Repressor, domain 2"/>
    <property type="match status" value="1"/>
</dbReference>
<keyword evidence="3" id="KW-0804">Transcription</keyword>
<dbReference type="AlphaFoldDB" id="A0A640VRX7"/>
<evidence type="ECO:0000313" key="6">
    <source>
        <dbReference type="EMBL" id="GFE51148.1"/>
    </source>
</evidence>
<dbReference type="RefSeq" id="WP_159978562.1">
    <property type="nucleotide sequence ID" value="NZ_BLIV01000005.1"/>
</dbReference>
<dbReference type="Pfam" id="PF00440">
    <property type="entry name" value="TetR_N"/>
    <property type="match status" value="1"/>
</dbReference>
<dbReference type="PANTHER" id="PTHR47506:SF3">
    <property type="entry name" value="HTH-TYPE TRANSCRIPTIONAL REGULATOR LMRA"/>
    <property type="match status" value="1"/>
</dbReference>
<dbReference type="PROSITE" id="PS50977">
    <property type="entry name" value="HTH_TETR_2"/>
    <property type="match status" value="1"/>
</dbReference>
<dbReference type="Pfam" id="PF21993">
    <property type="entry name" value="TetR_C_13_2"/>
    <property type="match status" value="1"/>
</dbReference>
<dbReference type="InterPro" id="IPR054156">
    <property type="entry name" value="YxaF_TetR_C"/>
</dbReference>
<dbReference type="OrthoDB" id="9811084at2"/>
<dbReference type="GO" id="GO:0003677">
    <property type="term" value="F:DNA binding"/>
    <property type="evidence" value="ECO:0007669"/>
    <property type="project" value="UniProtKB-UniRule"/>
</dbReference>
<dbReference type="EMBL" id="BLIV01000005">
    <property type="protein sequence ID" value="GFE51148.1"/>
    <property type="molecule type" value="Genomic_DNA"/>
</dbReference>
<dbReference type="SUPFAM" id="SSF46689">
    <property type="entry name" value="Homeodomain-like"/>
    <property type="match status" value="1"/>
</dbReference>
<evidence type="ECO:0000256" key="3">
    <source>
        <dbReference type="ARBA" id="ARBA00023163"/>
    </source>
</evidence>
<feature type="DNA-binding region" description="H-T-H motif" evidence="4">
    <location>
        <begin position="29"/>
        <end position="48"/>
    </location>
</feature>
<evidence type="ECO:0000256" key="4">
    <source>
        <dbReference type="PROSITE-ProRule" id="PRU00335"/>
    </source>
</evidence>
<sequence>MTQTALPTKDRLIRAAAQLFRTHGYHGVGLNDLLTAAKAPKGSLYHHFPDGKADLAIAAATWASDEMLRVIAASFAEVDTFGDGATTLCFKLAKLFDLTGQQDGCPIGSTLFEGPGNPEFLRHAARCYDGWMAEVEDNARRLGLSPEQATRQAKHVFLLIEGGWQLARARRSSDVLRSLPDLFHSNPDKGTG</sequence>
<dbReference type="InterPro" id="IPR036271">
    <property type="entry name" value="Tet_transcr_reg_TetR-rel_C_sf"/>
</dbReference>
<organism evidence="6 7">
    <name type="scientific">Roseobacter cerasinus</name>
    <dbReference type="NCBI Taxonomy" id="2602289"/>
    <lineage>
        <taxon>Bacteria</taxon>
        <taxon>Pseudomonadati</taxon>
        <taxon>Pseudomonadota</taxon>
        <taxon>Alphaproteobacteria</taxon>
        <taxon>Rhodobacterales</taxon>
        <taxon>Roseobacteraceae</taxon>
        <taxon>Roseobacter</taxon>
    </lineage>
</organism>
<proteinExistence type="predicted"/>
<name>A0A640VRX7_9RHOB</name>